<evidence type="ECO:0000256" key="5">
    <source>
        <dbReference type="ARBA" id="ARBA00023065"/>
    </source>
</evidence>
<comment type="subcellular location">
    <subcellularLocation>
        <location evidence="1">Membrane</location>
        <topology evidence="1">Multi-pass membrane protein</topology>
    </subcellularLocation>
</comment>
<feature type="transmembrane region" description="Helical" evidence="9">
    <location>
        <begin position="156"/>
        <end position="182"/>
    </location>
</feature>
<evidence type="ECO:0000256" key="3">
    <source>
        <dbReference type="ARBA" id="ARBA00022692"/>
    </source>
</evidence>
<dbReference type="OrthoDB" id="297496at2759"/>
<feature type="transmembrane region" description="Helical" evidence="9">
    <location>
        <begin position="48"/>
        <end position="72"/>
    </location>
</feature>
<evidence type="ECO:0000256" key="2">
    <source>
        <dbReference type="ARBA" id="ARBA00022448"/>
    </source>
</evidence>
<dbReference type="GO" id="GO:0022841">
    <property type="term" value="F:potassium ion leak channel activity"/>
    <property type="evidence" value="ECO:0007669"/>
    <property type="project" value="TreeGrafter"/>
</dbReference>
<dbReference type="GO" id="GO:0005886">
    <property type="term" value="C:plasma membrane"/>
    <property type="evidence" value="ECO:0007669"/>
    <property type="project" value="TreeGrafter"/>
</dbReference>
<evidence type="ECO:0000256" key="6">
    <source>
        <dbReference type="ARBA" id="ARBA00023136"/>
    </source>
</evidence>
<evidence type="ECO:0000256" key="9">
    <source>
        <dbReference type="SAM" id="Phobius"/>
    </source>
</evidence>
<proteinExistence type="inferred from homology"/>
<dbReference type="Pfam" id="PF07885">
    <property type="entry name" value="Ion_trans_2"/>
    <property type="match status" value="2"/>
</dbReference>
<dbReference type="Gene3D" id="1.10.287.70">
    <property type="match status" value="1"/>
</dbReference>
<dbReference type="SUPFAM" id="SSF81324">
    <property type="entry name" value="Voltage-gated potassium channels"/>
    <property type="match status" value="2"/>
</dbReference>
<reference evidence="11 12" key="1">
    <citation type="submission" date="2014-03" db="EMBL/GenBank/DDBJ databases">
        <title>Draft genome of the hookworm Oesophagostomum dentatum.</title>
        <authorList>
            <person name="Mitreva M."/>
        </authorList>
    </citation>
    <scope>NUCLEOTIDE SEQUENCE [LARGE SCALE GENOMIC DNA]</scope>
    <source>
        <strain evidence="11 12">OD-Hann</strain>
    </source>
</reference>
<comment type="similarity">
    <text evidence="8">Belongs to the two pore domain potassium channel (TC 1.A.1.8) family.</text>
</comment>
<evidence type="ECO:0000313" key="12">
    <source>
        <dbReference type="Proteomes" id="UP000053660"/>
    </source>
</evidence>
<keyword evidence="2 8" id="KW-0813">Transport</keyword>
<evidence type="ECO:0000313" key="11">
    <source>
        <dbReference type="EMBL" id="KHJ97137.1"/>
    </source>
</evidence>
<keyword evidence="5 8" id="KW-0406">Ion transport</keyword>
<dbReference type="GO" id="GO:0030322">
    <property type="term" value="P:stabilization of membrane potential"/>
    <property type="evidence" value="ECO:0007669"/>
    <property type="project" value="TreeGrafter"/>
</dbReference>
<sequence length="414" mass="48471">MVRETIGEFFYHTRVPKLDLADLHDTTKYKYTGYKWNKYYWLWKVNEWFGLCHLFMIVMIVAYTVIGAYLFYRIESKNEEIVYPVRVKQLNEKVLQIARKFKENSPWNNSRIFEEFKAEYKDLLKFDNVYKWSTYYRTEEQHKWNMWSSTFFAMNLYTTVGYGTIAAETITGIFLVMLYTFLFCPITMVISRDLGQFGLVYLTKLYGFVKYRFTSTVEKAKMRADDLIILPVKYGWATMFAFLGFTTVFLYYYDSLTGPDDGLTWWECFYFSVQTYTTAGFGDIMPVNVTFDPIVGLVYFFCLPVLKVVNRMTYLYLENGIHGYFAIVESQINCYLNSLHSPCYSITAQQIATNNKECMSSQEQEWSNTLTIRSLAAMASSPADVFGGNLGRIPLRTDDLEPIQEFTRKPSSAA</sequence>
<accession>A0A0B1TMX0</accession>
<evidence type="ECO:0000259" key="10">
    <source>
        <dbReference type="Pfam" id="PF07885"/>
    </source>
</evidence>
<keyword evidence="7 8" id="KW-0407">Ion channel</keyword>
<feature type="domain" description="Potassium channel" evidence="10">
    <location>
        <begin position="131"/>
        <end position="197"/>
    </location>
</feature>
<evidence type="ECO:0000256" key="8">
    <source>
        <dbReference type="RuleBase" id="RU003857"/>
    </source>
</evidence>
<feature type="transmembrane region" description="Helical" evidence="9">
    <location>
        <begin position="234"/>
        <end position="253"/>
    </location>
</feature>
<gene>
    <name evidence="11" type="ORF">OESDEN_02893</name>
</gene>
<dbReference type="InterPro" id="IPR003280">
    <property type="entry name" value="2pore_dom_K_chnl"/>
</dbReference>
<name>A0A0B1TMX0_OESDE</name>
<dbReference type="PRINTS" id="PR01333">
    <property type="entry name" value="2POREKCHANEL"/>
</dbReference>
<evidence type="ECO:0000256" key="1">
    <source>
        <dbReference type="ARBA" id="ARBA00004141"/>
    </source>
</evidence>
<protein>
    <submittedName>
        <fullName evidence="11">Ion channel</fullName>
    </submittedName>
</protein>
<keyword evidence="3 8" id="KW-0812">Transmembrane</keyword>
<dbReference type="PANTHER" id="PTHR11003:SF269">
    <property type="entry name" value="POTASSIUM CHANNEL DOMAIN-CONTAINING PROTEIN"/>
    <property type="match status" value="1"/>
</dbReference>
<keyword evidence="4 9" id="KW-1133">Transmembrane helix</keyword>
<evidence type="ECO:0000256" key="7">
    <source>
        <dbReference type="ARBA" id="ARBA00023303"/>
    </source>
</evidence>
<dbReference type="Proteomes" id="UP000053660">
    <property type="component" value="Unassembled WGS sequence"/>
</dbReference>
<dbReference type="AlphaFoldDB" id="A0A0B1TMX0"/>
<keyword evidence="12" id="KW-1185">Reference proteome</keyword>
<feature type="transmembrane region" description="Helical" evidence="9">
    <location>
        <begin position="291"/>
        <end position="309"/>
    </location>
</feature>
<evidence type="ECO:0000256" key="4">
    <source>
        <dbReference type="ARBA" id="ARBA00022989"/>
    </source>
</evidence>
<organism evidence="11 12">
    <name type="scientific">Oesophagostomum dentatum</name>
    <name type="common">Nodular worm</name>
    <dbReference type="NCBI Taxonomy" id="61180"/>
    <lineage>
        <taxon>Eukaryota</taxon>
        <taxon>Metazoa</taxon>
        <taxon>Ecdysozoa</taxon>
        <taxon>Nematoda</taxon>
        <taxon>Chromadorea</taxon>
        <taxon>Rhabditida</taxon>
        <taxon>Rhabditina</taxon>
        <taxon>Rhabditomorpha</taxon>
        <taxon>Strongyloidea</taxon>
        <taxon>Strongylidae</taxon>
        <taxon>Oesophagostomum</taxon>
    </lineage>
</organism>
<dbReference type="InterPro" id="IPR013099">
    <property type="entry name" value="K_chnl_dom"/>
</dbReference>
<dbReference type="GO" id="GO:0015271">
    <property type="term" value="F:outward rectifier potassium channel activity"/>
    <property type="evidence" value="ECO:0007669"/>
    <property type="project" value="TreeGrafter"/>
</dbReference>
<keyword evidence="6 9" id="KW-0472">Membrane</keyword>
<dbReference type="PANTHER" id="PTHR11003">
    <property type="entry name" value="POTASSIUM CHANNEL, SUBFAMILY K"/>
    <property type="match status" value="1"/>
</dbReference>
<feature type="domain" description="Potassium channel" evidence="10">
    <location>
        <begin position="245"/>
        <end position="290"/>
    </location>
</feature>
<dbReference type="EMBL" id="KN549511">
    <property type="protein sequence ID" value="KHJ97137.1"/>
    <property type="molecule type" value="Genomic_DNA"/>
</dbReference>